<dbReference type="GO" id="GO:0005615">
    <property type="term" value="C:extracellular space"/>
    <property type="evidence" value="ECO:0007669"/>
    <property type="project" value="InterPro"/>
</dbReference>
<dbReference type="SUPFAM" id="SSF48239">
    <property type="entry name" value="Terpenoid cyclases/Protein prenyltransferases"/>
    <property type="match status" value="1"/>
</dbReference>
<evidence type="ECO:0000313" key="3">
    <source>
        <dbReference type="Proteomes" id="UP000828390"/>
    </source>
</evidence>
<evidence type="ECO:0000313" key="2">
    <source>
        <dbReference type="EMBL" id="KAH3751676.1"/>
    </source>
</evidence>
<dbReference type="AlphaFoldDB" id="A0A9D4I6D0"/>
<dbReference type="Gene3D" id="1.50.10.20">
    <property type="match status" value="1"/>
</dbReference>
<name>A0A9D4I6D0_DREPO</name>
<sequence length="90" mass="9990">MTVNLTLPVSALRASGSANPYLSTNMMSKPVDTVIHGVESMLKEPYGCCQQTFYTTVPIVAGLYYLKQTRTLTEQQKQSGHRFLSIGLYI</sequence>
<reference evidence="2" key="2">
    <citation type="submission" date="2020-11" db="EMBL/GenBank/DDBJ databases">
        <authorList>
            <person name="McCartney M.A."/>
            <person name="Auch B."/>
            <person name="Kono T."/>
            <person name="Mallez S."/>
            <person name="Becker A."/>
            <person name="Gohl D.M."/>
            <person name="Silverstein K.A.T."/>
            <person name="Koren S."/>
            <person name="Bechman K.B."/>
            <person name="Herman A."/>
            <person name="Abrahante J.E."/>
            <person name="Garbe J."/>
        </authorList>
    </citation>
    <scope>NUCLEOTIDE SEQUENCE</scope>
    <source>
        <strain evidence="2">Duluth1</strain>
        <tissue evidence="2">Whole animal</tissue>
    </source>
</reference>
<keyword evidence="3" id="KW-1185">Reference proteome</keyword>
<dbReference type="Pfam" id="PF07678">
    <property type="entry name" value="TED_complement"/>
    <property type="match status" value="1"/>
</dbReference>
<organism evidence="2 3">
    <name type="scientific">Dreissena polymorpha</name>
    <name type="common">Zebra mussel</name>
    <name type="synonym">Mytilus polymorpha</name>
    <dbReference type="NCBI Taxonomy" id="45954"/>
    <lineage>
        <taxon>Eukaryota</taxon>
        <taxon>Metazoa</taxon>
        <taxon>Spiralia</taxon>
        <taxon>Lophotrochozoa</taxon>
        <taxon>Mollusca</taxon>
        <taxon>Bivalvia</taxon>
        <taxon>Autobranchia</taxon>
        <taxon>Heteroconchia</taxon>
        <taxon>Euheterodonta</taxon>
        <taxon>Imparidentia</taxon>
        <taxon>Neoheterodontei</taxon>
        <taxon>Myida</taxon>
        <taxon>Dreissenoidea</taxon>
        <taxon>Dreissenidae</taxon>
        <taxon>Dreissena</taxon>
    </lineage>
</organism>
<proteinExistence type="predicted"/>
<evidence type="ECO:0000259" key="1">
    <source>
        <dbReference type="Pfam" id="PF07678"/>
    </source>
</evidence>
<dbReference type="Proteomes" id="UP000828390">
    <property type="component" value="Unassembled WGS sequence"/>
</dbReference>
<gene>
    <name evidence="2" type="ORF">DPMN_186245</name>
</gene>
<accession>A0A9D4I6D0</accession>
<protein>
    <recommendedName>
        <fullName evidence="1">Alpha-macroglobulin-like TED domain-containing protein</fullName>
    </recommendedName>
</protein>
<reference evidence="2" key="1">
    <citation type="journal article" date="2019" name="bioRxiv">
        <title>The Genome of the Zebra Mussel, Dreissena polymorpha: A Resource for Invasive Species Research.</title>
        <authorList>
            <person name="McCartney M.A."/>
            <person name="Auch B."/>
            <person name="Kono T."/>
            <person name="Mallez S."/>
            <person name="Zhang Y."/>
            <person name="Obille A."/>
            <person name="Becker A."/>
            <person name="Abrahante J.E."/>
            <person name="Garbe J."/>
            <person name="Badalamenti J.P."/>
            <person name="Herman A."/>
            <person name="Mangelson H."/>
            <person name="Liachko I."/>
            <person name="Sullivan S."/>
            <person name="Sone E.D."/>
            <person name="Koren S."/>
            <person name="Silverstein K.A.T."/>
            <person name="Beckman K.B."/>
            <person name="Gohl D.M."/>
        </authorList>
    </citation>
    <scope>NUCLEOTIDE SEQUENCE</scope>
    <source>
        <strain evidence="2">Duluth1</strain>
        <tissue evidence="2">Whole animal</tissue>
    </source>
</reference>
<comment type="caution">
    <text evidence="2">The sequence shown here is derived from an EMBL/GenBank/DDBJ whole genome shotgun (WGS) entry which is preliminary data.</text>
</comment>
<feature type="domain" description="Alpha-macroglobulin-like TED" evidence="1">
    <location>
        <begin position="24"/>
        <end position="88"/>
    </location>
</feature>
<dbReference type="EMBL" id="JAIWYP010000010">
    <property type="protein sequence ID" value="KAH3751676.1"/>
    <property type="molecule type" value="Genomic_DNA"/>
</dbReference>
<dbReference type="InterPro" id="IPR011626">
    <property type="entry name" value="Alpha-macroglobulin_TED"/>
</dbReference>
<dbReference type="InterPro" id="IPR008930">
    <property type="entry name" value="Terpenoid_cyclase/PrenylTrfase"/>
</dbReference>